<dbReference type="Proteomes" id="UP001209803">
    <property type="component" value="Chromosome"/>
</dbReference>
<accession>A0ABY8F6I1</accession>
<keyword evidence="1" id="KW-0472">Membrane</keyword>
<name>A0ABY8F6I1_9HYPH</name>
<dbReference type="EMBL" id="CP120863">
    <property type="protein sequence ID" value="WFE91087.1"/>
    <property type="molecule type" value="Genomic_DNA"/>
</dbReference>
<evidence type="ECO:0000313" key="2">
    <source>
        <dbReference type="EMBL" id="WFE91087.1"/>
    </source>
</evidence>
<feature type="transmembrane region" description="Helical" evidence="1">
    <location>
        <begin position="129"/>
        <end position="147"/>
    </location>
</feature>
<proteinExistence type="predicted"/>
<gene>
    <name evidence="2" type="ORF">K1718_06960</name>
</gene>
<evidence type="ECO:0000256" key="1">
    <source>
        <dbReference type="SAM" id="Phobius"/>
    </source>
</evidence>
<feature type="transmembrane region" description="Helical" evidence="1">
    <location>
        <begin position="80"/>
        <end position="100"/>
    </location>
</feature>
<feature type="transmembrane region" description="Helical" evidence="1">
    <location>
        <begin position="47"/>
        <end position="73"/>
    </location>
</feature>
<keyword evidence="3" id="KW-1185">Reference proteome</keyword>
<evidence type="ECO:0000313" key="3">
    <source>
        <dbReference type="Proteomes" id="UP001209803"/>
    </source>
</evidence>
<sequence>MKALLQFAAVLLGLLAGGSLLIATGLVPYWRSLDPAEFAQVFSANLLPVGGTMAVLTVLGTGSVMTVAAISIWKKQPTRFWLAAAAAATLLMVATLPAYFGTANPLLAGGTLGADASTAELATWQQMHWFRTVMGILGFYCAVRAGYVSEKPTGFITPSGL</sequence>
<keyword evidence="1" id="KW-0812">Transmembrane</keyword>
<keyword evidence="1" id="KW-1133">Transmembrane helix</keyword>
<organism evidence="2 3">
    <name type="scientific">Roseibium porphyridii</name>
    <dbReference type="NCBI Taxonomy" id="2866279"/>
    <lineage>
        <taxon>Bacteria</taxon>
        <taxon>Pseudomonadati</taxon>
        <taxon>Pseudomonadota</taxon>
        <taxon>Alphaproteobacteria</taxon>
        <taxon>Hyphomicrobiales</taxon>
        <taxon>Stappiaceae</taxon>
        <taxon>Roseibium</taxon>
    </lineage>
</organism>
<protein>
    <submittedName>
        <fullName evidence="2">DUF1772 domain-containing protein</fullName>
    </submittedName>
</protein>
<dbReference type="RefSeq" id="WP_265683302.1">
    <property type="nucleotide sequence ID" value="NZ_CP120863.1"/>
</dbReference>
<reference evidence="2 3" key="1">
    <citation type="submission" date="2023-03" db="EMBL/GenBank/DDBJ databases">
        <title>Roseibium porphyridii sp. nov. and Roseibium rhodosorbium sp. nov. isolated from marine algae, Porphyridium cruentum and Rhodosorus marinus, respectively.</title>
        <authorList>
            <person name="Lee M.W."/>
            <person name="Choi B.J."/>
            <person name="Lee J.K."/>
            <person name="Choi D.G."/>
            <person name="Baek J.H."/>
            <person name="Bayburt H."/>
            <person name="Kim J.M."/>
            <person name="Han D.M."/>
            <person name="Kim K.H."/>
            <person name="Jeon C.O."/>
        </authorList>
    </citation>
    <scope>NUCLEOTIDE SEQUENCE [LARGE SCALE GENOMIC DNA]</scope>
    <source>
        <strain evidence="2 3">KMA01</strain>
    </source>
</reference>